<evidence type="ECO:0000256" key="7">
    <source>
        <dbReference type="SAM" id="MobiDB-lite"/>
    </source>
</evidence>
<feature type="region of interest" description="Disordered" evidence="7">
    <location>
        <begin position="78"/>
        <end position="100"/>
    </location>
</feature>
<dbReference type="PANTHER" id="PTHR48019">
    <property type="entry name" value="SERUM RESPONSE FACTOR HOMOLOG"/>
    <property type="match status" value="1"/>
</dbReference>
<feature type="compositionally biased region" description="Acidic residues" evidence="7">
    <location>
        <begin position="346"/>
        <end position="355"/>
    </location>
</feature>
<dbReference type="GO" id="GO:0045944">
    <property type="term" value="P:positive regulation of transcription by RNA polymerase II"/>
    <property type="evidence" value="ECO:0007669"/>
    <property type="project" value="InterPro"/>
</dbReference>
<comment type="caution">
    <text evidence="9">The sequence shown here is derived from an EMBL/GenBank/DDBJ whole genome shotgun (WGS) entry which is preliminary data.</text>
</comment>
<feature type="region of interest" description="Disordered" evidence="7">
    <location>
        <begin position="133"/>
        <end position="152"/>
    </location>
</feature>
<dbReference type="PRINTS" id="PR00404">
    <property type="entry name" value="MADSDOMAIN"/>
</dbReference>
<comment type="similarity">
    <text evidence="6">Belongs to the MEF2 family.</text>
</comment>
<dbReference type="SMART" id="SM00432">
    <property type="entry name" value="MADS"/>
    <property type="match status" value="1"/>
</dbReference>
<dbReference type="EMBL" id="MCGR01000012">
    <property type="protein sequence ID" value="ORY88115.1"/>
    <property type="molecule type" value="Genomic_DNA"/>
</dbReference>
<evidence type="ECO:0000313" key="9">
    <source>
        <dbReference type="EMBL" id="ORY88115.1"/>
    </source>
</evidence>
<feature type="domain" description="MADS-box" evidence="8">
    <location>
        <begin position="1"/>
        <end position="61"/>
    </location>
</feature>
<evidence type="ECO:0000256" key="4">
    <source>
        <dbReference type="ARBA" id="ARBA00023163"/>
    </source>
</evidence>
<dbReference type="CDD" id="cd00265">
    <property type="entry name" value="MADS_MEF2_like"/>
    <property type="match status" value="1"/>
</dbReference>
<dbReference type="STRING" id="106004.A0A1Y2FZR2"/>
<feature type="compositionally biased region" description="Gly residues" evidence="7">
    <location>
        <begin position="78"/>
        <end position="92"/>
    </location>
</feature>
<gene>
    <name evidence="9" type="ORF">BCR35DRAFT_31963</name>
</gene>
<dbReference type="OrthoDB" id="1898716at2759"/>
<dbReference type="GO" id="GO:0046983">
    <property type="term" value="F:protein dimerization activity"/>
    <property type="evidence" value="ECO:0007669"/>
    <property type="project" value="InterPro"/>
</dbReference>
<evidence type="ECO:0000313" key="10">
    <source>
        <dbReference type="Proteomes" id="UP000193467"/>
    </source>
</evidence>
<evidence type="ECO:0000256" key="1">
    <source>
        <dbReference type="ARBA" id="ARBA00004123"/>
    </source>
</evidence>
<protein>
    <recommendedName>
        <fullName evidence="8">MADS-box domain-containing protein</fullName>
    </recommendedName>
</protein>
<dbReference type="Proteomes" id="UP000193467">
    <property type="component" value="Unassembled WGS sequence"/>
</dbReference>
<feature type="compositionally biased region" description="Polar residues" evidence="7">
    <location>
        <begin position="172"/>
        <end position="190"/>
    </location>
</feature>
<dbReference type="InParanoid" id="A0A1Y2FZR2"/>
<sequence length="371" mass="39281">MGRRKISIAPIADDRNRSVTFLKRKNGLFKKAYELGVLCSADVAVIVFSNTGKLFEFHSGDMDQILLRYSHSQQGAGGPPGFFGAGGQGGVPGYSPQHPLANLGLAQQQQQQQLAQLQQQQLQQHQQAAHLAQQQQQQQQLQSNGSSPAAVVATPENAAGSPMMHGSRPGSVASQARTENGVSRSNSSANKPRLSVNIPGEDGGRGGAVTQEGLNGVYTAEPEGIDEEDGSRTAHPDHPARFASDILPSPSNFLADIPYSAGGGYSLSGLNTAIAMASDDHSNGGSVFSWPTATKNSNDTEQRRNGYGPAPMLGEEEGRDLFGLGGEPLEEGAERQLRSLKRGSQDEGDGGETEGQESPPEDGGRRTRTRR</sequence>
<name>A0A1Y2FZR2_9BASI</name>
<feature type="compositionally biased region" description="Polar residues" evidence="7">
    <location>
        <begin position="283"/>
        <end position="297"/>
    </location>
</feature>
<dbReference type="InterPro" id="IPR036879">
    <property type="entry name" value="TF_MADSbox_sf"/>
</dbReference>
<feature type="region of interest" description="Disordered" evidence="7">
    <location>
        <begin position="157"/>
        <end position="211"/>
    </location>
</feature>
<dbReference type="GO" id="GO:0005634">
    <property type="term" value="C:nucleus"/>
    <property type="evidence" value="ECO:0007669"/>
    <property type="project" value="UniProtKB-SubCell"/>
</dbReference>
<keyword evidence="2" id="KW-0805">Transcription regulation</keyword>
<organism evidence="9 10">
    <name type="scientific">Leucosporidium creatinivorum</name>
    <dbReference type="NCBI Taxonomy" id="106004"/>
    <lineage>
        <taxon>Eukaryota</taxon>
        <taxon>Fungi</taxon>
        <taxon>Dikarya</taxon>
        <taxon>Basidiomycota</taxon>
        <taxon>Pucciniomycotina</taxon>
        <taxon>Microbotryomycetes</taxon>
        <taxon>Leucosporidiales</taxon>
        <taxon>Leucosporidium</taxon>
    </lineage>
</organism>
<proteinExistence type="inferred from homology"/>
<dbReference type="PROSITE" id="PS50066">
    <property type="entry name" value="MADS_BOX_2"/>
    <property type="match status" value="1"/>
</dbReference>
<dbReference type="Gene3D" id="3.40.1810.10">
    <property type="entry name" value="Transcription factor, MADS-box"/>
    <property type="match status" value="1"/>
</dbReference>
<keyword evidence="4" id="KW-0804">Transcription</keyword>
<evidence type="ECO:0000259" key="8">
    <source>
        <dbReference type="PROSITE" id="PS50066"/>
    </source>
</evidence>
<evidence type="ECO:0000256" key="6">
    <source>
        <dbReference type="ARBA" id="ARBA00025805"/>
    </source>
</evidence>
<dbReference type="InterPro" id="IPR033896">
    <property type="entry name" value="MEF2-like_N"/>
</dbReference>
<dbReference type="GO" id="GO:0000977">
    <property type="term" value="F:RNA polymerase II transcription regulatory region sequence-specific DNA binding"/>
    <property type="evidence" value="ECO:0007669"/>
    <property type="project" value="InterPro"/>
</dbReference>
<dbReference type="SUPFAM" id="SSF55455">
    <property type="entry name" value="SRF-like"/>
    <property type="match status" value="1"/>
</dbReference>
<dbReference type="InterPro" id="IPR050142">
    <property type="entry name" value="MADS-box/MEF2_TF"/>
</dbReference>
<feature type="compositionally biased region" description="Low complexity" evidence="7">
    <location>
        <begin position="133"/>
        <end position="142"/>
    </location>
</feature>
<dbReference type="InterPro" id="IPR002100">
    <property type="entry name" value="TF_MADSbox"/>
</dbReference>
<keyword evidence="3" id="KW-0238">DNA-binding</keyword>
<evidence type="ECO:0000256" key="5">
    <source>
        <dbReference type="ARBA" id="ARBA00023242"/>
    </source>
</evidence>
<keyword evidence="10" id="KW-1185">Reference proteome</keyword>
<evidence type="ECO:0000256" key="3">
    <source>
        <dbReference type="ARBA" id="ARBA00023125"/>
    </source>
</evidence>
<dbReference type="AlphaFoldDB" id="A0A1Y2FZR2"/>
<comment type="subcellular location">
    <subcellularLocation>
        <location evidence="1">Nucleus</location>
    </subcellularLocation>
</comment>
<feature type="region of interest" description="Disordered" evidence="7">
    <location>
        <begin position="280"/>
        <end position="371"/>
    </location>
</feature>
<dbReference type="Pfam" id="PF00319">
    <property type="entry name" value="SRF-TF"/>
    <property type="match status" value="1"/>
</dbReference>
<keyword evidence="5" id="KW-0539">Nucleus</keyword>
<reference evidence="9 10" key="1">
    <citation type="submission" date="2016-07" db="EMBL/GenBank/DDBJ databases">
        <title>Pervasive Adenine N6-methylation of Active Genes in Fungi.</title>
        <authorList>
            <consortium name="DOE Joint Genome Institute"/>
            <person name="Mondo S.J."/>
            <person name="Dannebaum R.O."/>
            <person name="Kuo R.C."/>
            <person name="Labutti K."/>
            <person name="Haridas S."/>
            <person name="Kuo A."/>
            <person name="Salamov A."/>
            <person name="Ahrendt S.R."/>
            <person name="Lipzen A."/>
            <person name="Sullivan W."/>
            <person name="Andreopoulos W.B."/>
            <person name="Clum A."/>
            <person name="Lindquist E."/>
            <person name="Daum C."/>
            <person name="Ramamoorthy G.K."/>
            <person name="Gryganskyi A."/>
            <person name="Culley D."/>
            <person name="Magnuson J.K."/>
            <person name="James T.Y."/>
            <person name="O'Malley M.A."/>
            <person name="Stajich J.E."/>
            <person name="Spatafora J.W."/>
            <person name="Visel A."/>
            <person name="Grigoriev I.V."/>
        </authorList>
    </citation>
    <scope>NUCLEOTIDE SEQUENCE [LARGE SCALE GENOMIC DNA]</scope>
    <source>
        <strain evidence="9 10">62-1032</strain>
    </source>
</reference>
<accession>A0A1Y2FZR2</accession>
<evidence type="ECO:0000256" key="2">
    <source>
        <dbReference type="ARBA" id="ARBA00023015"/>
    </source>
</evidence>